<keyword evidence="1" id="KW-1133">Transmembrane helix</keyword>
<dbReference type="STRING" id="937218.SAMN06297251_11034"/>
<dbReference type="PIRSF" id="PIRSF032162">
    <property type="entry name" value="UCP032162_imp"/>
    <property type="match status" value="1"/>
</dbReference>
<dbReference type="EMBL" id="FWXR01000010">
    <property type="protein sequence ID" value="SMC84376.1"/>
    <property type="molecule type" value="Genomic_DNA"/>
</dbReference>
<feature type="transmembrane region" description="Helical" evidence="1">
    <location>
        <begin position="37"/>
        <end position="58"/>
    </location>
</feature>
<protein>
    <submittedName>
        <fullName evidence="2">Uncharacterized membrane protein</fullName>
    </submittedName>
</protein>
<evidence type="ECO:0000313" key="2">
    <source>
        <dbReference type="EMBL" id="SMC84376.1"/>
    </source>
</evidence>
<reference evidence="2 3" key="1">
    <citation type="submission" date="2017-04" db="EMBL/GenBank/DDBJ databases">
        <authorList>
            <person name="Afonso C.L."/>
            <person name="Miller P.J."/>
            <person name="Scott M.A."/>
            <person name="Spackman E."/>
            <person name="Goraichik I."/>
            <person name="Dimitrov K.M."/>
            <person name="Suarez D.L."/>
            <person name="Swayne D.E."/>
        </authorList>
    </citation>
    <scope>NUCLEOTIDE SEQUENCE [LARGE SCALE GENOMIC DNA]</scope>
    <source>
        <strain evidence="2 3">CGMCC 1.10972</strain>
    </source>
</reference>
<dbReference type="InterPro" id="IPR019253">
    <property type="entry name" value="DUF2244_TM"/>
</dbReference>
<sequence length="172" mass="19009">MADNSADDLPADRGEANADRPIFEALLTPYRSLGPKGFTITMGLFGAVCFGAGMVFVAQGAWPVFGFLGLDVLLLFFAFKLSYQAGKAREEISVSRTDLSIRKISPRGRIRESHHVPSWTKFRVSRMEEIGITRMDVASRGRVTEIGAFLNLDDRESFAKAFNEALNQAKKS</sequence>
<gene>
    <name evidence="2" type="ORF">SAMN06297251_11034</name>
</gene>
<evidence type="ECO:0000256" key="1">
    <source>
        <dbReference type="SAM" id="Phobius"/>
    </source>
</evidence>
<dbReference type="InterPro" id="IPR016990">
    <property type="entry name" value="UCP032162_TM"/>
</dbReference>
<accession>A0A1W2CH34</accession>
<keyword evidence="1" id="KW-0472">Membrane</keyword>
<dbReference type="AlphaFoldDB" id="A0A1W2CH34"/>
<name>A0A1W2CH34_9HYPH</name>
<feature type="transmembrane region" description="Helical" evidence="1">
    <location>
        <begin position="64"/>
        <end position="83"/>
    </location>
</feature>
<keyword evidence="3" id="KW-1185">Reference proteome</keyword>
<organism evidence="2 3">
    <name type="scientific">Fulvimarina manganoxydans</name>
    <dbReference type="NCBI Taxonomy" id="937218"/>
    <lineage>
        <taxon>Bacteria</taxon>
        <taxon>Pseudomonadati</taxon>
        <taxon>Pseudomonadota</taxon>
        <taxon>Alphaproteobacteria</taxon>
        <taxon>Hyphomicrobiales</taxon>
        <taxon>Aurantimonadaceae</taxon>
        <taxon>Fulvimarina</taxon>
    </lineage>
</organism>
<dbReference type="Proteomes" id="UP000192656">
    <property type="component" value="Unassembled WGS sequence"/>
</dbReference>
<evidence type="ECO:0000313" key="3">
    <source>
        <dbReference type="Proteomes" id="UP000192656"/>
    </source>
</evidence>
<dbReference type="Pfam" id="PF10003">
    <property type="entry name" value="DUF2244"/>
    <property type="match status" value="1"/>
</dbReference>
<keyword evidence="1" id="KW-0812">Transmembrane</keyword>
<dbReference type="RefSeq" id="WP_084410326.1">
    <property type="nucleotide sequence ID" value="NZ_FWXR01000010.1"/>
</dbReference>
<dbReference type="OrthoDB" id="9808190at2"/>
<proteinExistence type="predicted"/>